<evidence type="ECO:0000313" key="3">
    <source>
        <dbReference type="Proteomes" id="UP001165383"/>
    </source>
</evidence>
<feature type="transmembrane region" description="Helical" evidence="1">
    <location>
        <begin position="65"/>
        <end position="83"/>
    </location>
</feature>
<evidence type="ECO:0008006" key="4">
    <source>
        <dbReference type="Google" id="ProtNLM"/>
    </source>
</evidence>
<dbReference type="Proteomes" id="UP001165383">
    <property type="component" value="Unassembled WGS sequence"/>
</dbReference>
<comment type="caution">
    <text evidence="2">The sequence shown here is derived from an EMBL/GenBank/DDBJ whole genome shotgun (WGS) entry which is preliminary data.</text>
</comment>
<keyword evidence="1" id="KW-1133">Transmembrane helix</keyword>
<dbReference type="RefSeq" id="WP_249914063.1">
    <property type="nucleotide sequence ID" value="NZ_JAMGBB010000001.1"/>
</dbReference>
<evidence type="ECO:0000313" key="2">
    <source>
        <dbReference type="EMBL" id="MCL6739579.1"/>
    </source>
</evidence>
<name>A0ABT0S5A0_9SPHN</name>
<protein>
    <recommendedName>
        <fullName evidence="4">DUF805 domain-containing protein</fullName>
    </recommendedName>
</protein>
<evidence type="ECO:0000256" key="1">
    <source>
        <dbReference type="SAM" id="Phobius"/>
    </source>
</evidence>
<gene>
    <name evidence="2" type="ORF">LZ518_00280</name>
</gene>
<accession>A0ABT0S5A0</accession>
<keyword evidence="1" id="KW-0472">Membrane</keyword>
<organism evidence="2 3">
    <name type="scientific">Sphingomonas brevis</name>
    <dbReference type="NCBI Taxonomy" id="2908206"/>
    <lineage>
        <taxon>Bacteria</taxon>
        <taxon>Pseudomonadati</taxon>
        <taxon>Pseudomonadota</taxon>
        <taxon>Alphaproteobacteria</taxon>
        <taxon>Sphingomonadales</taxon>
        <taxon>Sphingomonadaceae</taxon>
        <taxon>Sphingomonas</taxon>
    </lineage>
</organism>
<keyword evidence="3" id="KW-1185">Reference proteome</keyword>
<feature type="transmembrane region" description="Helical" evidence="1">
    <location>
        <begin position="95"/>
        <end position="118"/>
    </location>
</feature>
<feature type="transmembrane region" description="Helical" evidence="1">
    <location>
        <begin position="34"/>
        <end position="53"/>
    </location>
</feature>
<sequence>MGKPVRPKLSWWYLAANAVALAGMWAFLEDIIKADWVAWLLPPLFMIAFFAVLWRLKSGSFARDLSWFLALLVVAFVSIYDVLDLILDPLIRSDLLIAAAALVVLVGIWMSLSAVIAVEEG</sequence>
<dbReference type="EMBL" id="JAMGBB010000001">
    <property type="protein sequence ID" value="MCL6739579.1"/>
    <property type="molecule type" value="Genomic_DNA"/>
</dbReference>
<proteinExistence type="predicted"/>
<feature type="transmembrane region" description="Helical" evidence="1">
    <location>
        <begin position="12"/>
        <end position="28"/>
    </location>
</feature>
<keyword evidence="1" id="KW-0812">Transmembrane</keyword>
<reference evidence="2" key="1">
    <citation type="submission" date="2022-05" db="EMBL/GenBank/DDBJ databases">
        <authorList>
            <person name="Jo J.-H."/>
            <person name="Im W.-T."/>
        </authorList>
    </citation>
    <scope>NUCLEOTIDE SEQUENCE</scope>
    <source>
        <strain evidence="2">RB56-2</strain>
    </source>
</reference>